<organism evidence="1 2">
    <name type="scientific">Horticoccus luteus</name>
    <dbReference type="NCBI Taxonomy" id="2862869"/>
    <lineage>
        <taxon>Bacteria</taxon>
        <taxon>Pseudomonadati</taxon>
        <taxon>Verrucomicrobiota</taxon>
        <taxon>Opitutia</taxon>
        <taxon>Opitutales</taxon>
        <taxon>Opitutaceae</taxon>
        <taxon>Horticoccus</taxon>
    </lineage>
</organism>
<dbReference type="Proteomes" id="UP000825051">
    <property type="component" value="Chromosome"/>
</dbReference>
<gene>
    <name evidence="1" type="ORF">K0B96_00565</name>
</gene>
<name>A0A8F9TU81_9BACT</name>
<dbReference type="EMBL" id="CP080507">
    <property type="protein sequence ID" value="QYM79140.1"/>
    <property type="molecule type" value="Genomic_DNA"/>
</dbReference>
<sequence>MKLTPINSAEAILEAFYDEQLSGWMEHWTCEGAAEGLARKQGWAMAAYEWARTPADESVAAMRAARTFTPPVPAEDYDTLIFSIVAPPGSRVTLRVGTERGERSSTSTPFAHLKRELGVALEGAREVRALSVEIFGDAVRAPGPVSGWFNWIGLQEQRQLARHLRQFERFDARWEDYLKPESYEPTFEPVYGLHLTGAELAAARGRLAAGGGRERSPLEELAVDAARTPPERMMSGFVNFWNDTRFTRERDYGKHLLTHGANAAQAAVLFRDQALGRLAARYAMAMAHSERWDSAFVCWMTGSLWEHRAFVPSLVMYECALILDLCGEWFTDYGRDLILRRLAEEGHGTNNYNTWWWEYLFWCNQAAWFMPGRMYAYLVLERTMPARWTPYPRPAESRVAPYTELALADLMENLRRVLLPDGGYTEGPMYFTWTARQAFISLYYYARARGKEVRSLVPPAMLATARMAEVLVSTDDAAQMIMICDAQYLNQESLAALAWLMPDSHWVTIFRKSLAHTGGQPLTLLTANLLAEIPAAGPAWRACVEMRDIGQMASHRRLGGEWVKLFLMGNQAGASHTHEDKGSFVLEFAGDSFALDFGMCDYSNPLGDLMKHAQRHNMLVPVAPGMRPRPANPILADITPTGSGDERALHARMELAAGWEGWFTRWQRAWDAETPAELTITDEWELAQGEGVAFHWTTPLPIALSDDGRSATIEGRRGRARLTWSDEATAVVEQLPLEEPRWKDVMRQRKEMALVVRPLPATQPRLTLTQRGRRGRLVVNVRLEVK</sequence>
<keyword evidence="2" id="KW-1185">Reference proteome</keyword>
<proteinExistence type="predicted"/>
<dbReference type="KEGG" id="ole:K0B96_00565"/>
<evidence type="ECO:0000313" key="1">
    <source>
        <dbReference type="EMBL" id="QYM79140.1"/>
    </source>
</evidence>
<reference evidence="1" key="1">
    <citation type="submission" date="2021-08" db="EMBL/GenBank/DDBJ databases">
        <title>Genome of a novel bacterium of the phylum Verrucomicrobia, Oleiharenicola sp. KSB-15.</title>
        <authorList>
            <person name="Chung J.-H."/>
            <person name="Ahn J.-H."/>
            <person name="Yoon Y."/>
            <person name="Kim D.-Y."/>
            <person name="An S.-H."/>
            <person name="Park I."/>
            <person name="Yeon J."/>
        </authorList>
    </citation>
    <scope>NUCLEOTIDE SEQUENCE</scope>
    <source>
        <strain evidence="1">KSB-15</strain>
    </source>
</reference>
<accession>A0A8F9TU81</accession>
<dbReference type="Gene3D" id="2.70.98.70">
    <property type="match status" value="1"/>
</dbReference>
<dbReference type="Gene3D" id="1.50.10.100">
    <property type="entry name" value="Chondroitin AC/alginate lyase"/>
    <property type="match status" value="1"/>
</dbReference>
<dbReference type="AlphaFoldDB" id="A0A8F9TU81"/>
<dbReference type="InterPro" id="IPR008929">
    <property type="entry name" value="Chondroitin_lyas"/>
</dbReference>
<dbReference type="RefSeq" id="WP_220162609.1">
    <property type="nucleotide sequence ID" value="NZ_CP080507.1"/>
</dbReference>
<protein>
    <submittedName>
        <fullName evidence="1">Heparinase II/III-family protein</fullName>
    </submittedName>
</protein>
<evidence type="ECO:0000313" key="2">
    <source>
        <dbReference type="Proteomes" id="UP000825051"/>
    </source>
</evidence>